<sequence>MPPKIKTAPTGAATAQAIETEASPTKTRRPYKRRPVVMYPEPVWTEWEDPDDFAEAFQLHVERHGENVYRLHKAITAQGFKIDPQTLYTWKRGDKEPRSATGLRVLKAIERRYRLPDGYFSSKLAHSGRMITGGGLEKLSVVERRRLAWHLPDNFDLLPRAKRAEILAWVRTVIISGATDYRRYHANAVLHRFSFRFSEGASPLPFPKPRPLEERLADEGAPEVGRPVQTERAPIILDTEARDLRLFKTATLTTGGRGRNGVWNDETANQKMEHLGLLFGALAACPEGEVRGYGAPVRCMTFAVLLFPAVWDWYLRWREIKRGFFTRWESEMLTVVAGLTRQGTGWLRQSPHLAGYLRPIAGLITPADIVAATEDWDGVCETIHRHAIVRAKEVDRVARVHRDPFEPILTILEADSPLGEYRKISEEVRRRRPDRRRFPVAAAEATRGYLMIRMGLHLGLRQKNLRQLLVVPRGRSPTPERQLEALKRGELRWSDRDGGWEVFVPAVAFKNAGSTFFRKSPLRLILPDLSGLYDEIDVWLRLDRKALLKTQPDPRTFFVKTVKNKSNSGAYEQHKFYEAWRSIIQRYGIYNPYTGRGAIEGLLPHGPHNVRDVLATHVLKQTGSYEQASYAIQDTPDTIAEHYGRFLPQDKAALVAQVLNQVWGS</sequence>
<dbReference type="GO" id="GO:0006310">
    <property type="term" value="P:DNA recombination"/>
    <property type="evidence" value="ECO:0007669"/>
    <property type="project" value="InterPro"/>
</dbReference>
<dbReference type="GO" id="GO:0015074">
    <property type="term" value="P:DNA integration"/>
    <property type="evidence" value="ECO:0007669"/>
    <property type="project" value="InterPro"/>
</dbReference>
<proteinExistence type="predicted"/>
<dbReference type="Gene3D" id="1.10.443.10">
    <property type="entry name" value="Intergrase catalytic core"/>
    <property type="match status" value="1"/>
</dbReference>
<feature type="region of interest" description="Disordered" evidence="1">
    <location>
        <begin position="1"/>
        <end position="29"/>
    </location>
</feature>
<dbReference type="InterPro" id="IPR013762">
    <property type="entry name" value="Integrase-like_cat_sf"/>
</dbReference>
<dbReference type="EMBL" id="JAAKGT010000002">
    <property type="protein sequence ID" value="NGM49234.1"/>
    <property type="molecule type" value="Genomic_DNA"/>
</dbReference>
<organism evidence="2">
    <name type="scientific">Caulobacter sp. 602-2</name>
    <dbReference type="NCBI Taxonomy" id="2710887"/>
    <lineage>
        <taxon>Bacteria</taxon>
        <taxon>Pseudomonadati</taxon>
        <taxon>Pseudomonadota</taxon>
        <taxon>Alphaproteobacteria</taxon>
        <taxon>Caulobacterales</taxon>
        <taxon>Caulobacteraceae</taxon>
        <taxon>Caulobacter</taxon>
    </lineage>
</organism>
<evidence type="ECO:0000256" key="1">
    <source>
        <dbReference type="SAM" id="MobiDB-lite"/>
    </source>
</evidence>
<comment type="caution">
    <text evidence="2">The sequence shown here is derived from an EMBL/GenBank/DDBJ whole genome shotgun (WGS) entry which is preliminary data.</text>
</comment>
<gene>
    <name evidence="2" type="ORF">G5B46_06410</name>
</gene>
<accession>A0A6G4QV79</accession>
<reference evidence="2" key="1">
    <citation type="submission" date="2020-02" db="EMBL/GenBank/DDBJ databases">
        <authorList>
            <person name="Gao J."/>
            <person name="Sun J."/>
        </authorList>
    </citation>
    <scope>NUCLEOTIDE SEQUENCE</scope>
    <source>
        <strain evidence="2">602-2</strain>
    </source>
</reference>
<protein>
    <recommendedName>
        <fullName evidence="3">Integrase</fullName>
    </recommendedName>
</protein>
<dbReference type="AlphaFoldDB" id="A0A6G4QV79"/>
<name>A0A6G4QV79_9CAUL</name>
<evidence type="ECO:0000313" key="2">
    <source>
        <dbReference type="EMBL" id="NGM49234.1"/>
    </source>
</evidence>
<evidence type="ECO:0008006" key="3">
    <source>
        <dbReference type="Google" id="ProtNLM"/>
    </source>
</evidence>
<dbReference type="GO" id="GO:0003677">
    <property type="term" value="F:DNA binding"/>
    <property type="evidence" value="ECO:0007669"/>
    <property type="project" value="InterPro"/>
</dbReference>